<evidence type="ECO:0000313" key="2">
    <source>
        <dbReference type="EMBL" id="HCW93702.1"/>
    </source>
</evidence>
<dbReference type="SUPFAM" id="SSF102645">
    <property type="entry name" value="CoaB-like"/>
    <property type="match status" value="1"/>
</dbReference>
<dbReference type="Gene3D" id="3.40.50.10300">
    <property type="entry name" value="CoaB-like"/>
    <property type="match status" value="1"/>
</dbReference>
<dbReference type="GO" id="GO:0015937">
    <property type="term" value="P:coenzyme A biosynthetic process"/>
    <property type="evidence" value="ECO:0007669"/>
    <property type="project" value="UniProtKB-ARBA"/>
</dbReference>
<name>A0A3D5QEW6_FLESI</name>
<dbReference type="InterPro" id="IPR007085">
    <property type="entry name" value="DNA/pantothenate-metab_flavo_C"/>
</dbReference>
<sequence>PKKYFSSKIKKNNGHMCVDLEKNPDILQEISGYKRKNQVFVGFAAESDNLQENALKKLKDKKLDMIVANDISRKDIGFDSLYNEVTVFFADGKVEHIGKKRKSEIAEDILNFAVNIFKNKKGFK</sequence>
<keyword evidence="2" id="KW-0436">Ligase</keyword>
<evidence type="ECO:0000313" key="3">
    <source>
        <dbReference type="Proteomes" id="UP000262325"/>
    </source>
</evidence>
<dbReference type="InterPro" id="IPR035929">
    <property type="entry name" value="CoaB-like_sf"/>
</dbReference>
<dbReference type="GO" id="GO:0016874">
    <property type="term" value="F:ligase activity"/>
    <property type="evidence" value="ECO:0007669"/>
    <property type="project" value="UniProtKB-KW"/>
</dbReference>
<accession>A0A3D5QEW6</accession>
<gene>
    <name evidence="2" type="ORF">DHM44_08460</name>
</gene>
<dbReference type="AlphaFoldDB" id="A0A3D5QEW6"/>
<organism evidence="2 3">
    <name type="scientific">Flexistipes sinusarabici</name>
    <dbReference type="NCBI Taxonomy" id="2352"/>
    <lineage>
        <taxon>Bacteria</taxon>
        <taxon>Pseudomonadati</taxon>
        <taxon>Deferribacterota</taxon>
        <taxon>Deferribacteres</taxon>
        <taxon>Deferribacterales</taxon>
        <taxon>Flexistipitaceae</taxon>
        <taxon>Flexistipes</taxon>
    </lineage>
</organism>
<dbReference type="EMBL" id="DPPF01000174">
    <property type="protein sequence ID" value="HCW93702.1"/>
    <property type="molecule type" value="Genomic_DNA"/>
</dbReference>
<feature type="domain" description="DNA/pantothenate metabolism flavoprotein C-terminal" evidence="1">
    <location>
        <begin position="1"/>
        <end position="112"/>
    </location>
</feature>
<feature type="non-terminal residue" evidence="2">
    <location>
        <position position="1"/>
    </location>
</feature>
<reference evidence="2 3" key="1">
    <citation type="journal article" date="2018" name="Nat. Biotechnol.">
        <title>A standardized bacterial taxonomy based on genome phylogeny substantially revises the tree of life.</title>
        <authorList>
            <person name="Parks D.H."/>
            <person name="Chuvochina M."/>
            <person name="Waite D.W."/>
            <person name="Rinke C."/>
            <person name="Skarshewski A."/>
            <person name="Chaumeil P.A."/>
            <person name="Hugenholtz P."/>
        </authorList>
    </citation>
    <scope>NUCLEOTIDE SEQUENCE [LARGE SCALE GENOMIC DNA]</scope>
    <source>
        <strain evidence="2">UBA8672</strain>
    </source>
</reference>
<dbReference type="Pfam" id="PF04127">
    <property type="entry name" value="DFP"/>
    <property type="match status" value="1"/>
</dbReference>
<protein>
    <submittedName>
        <fullName evidence="2">Bifunctional phosphopantothenoylcysteine decarboxylase/phosphopantothenate--cysteine ligase CoaBC</fullName>
    </submittedName>
</protein>
<comment type="caution">
    <text evidence="2">The sequence shown here is derived from an EMBL/GenBank/DDBJ whole genome shotgun (WGS) entry which is preliminary data.</text>
</comment>
<evidence type="ECO:0000259" key="1">
    <source>
        <dbReference type="Pfam" id="PF04127"/>
    </source>
</evidence>
<dbReference type="Proteomes" id="UP000262325">
    <property type="component" value="Unassembled WGS sequence"/>
</dbReference>
<proteinExistence type="predicted"/>